<evidence type="ECO:0000313" key="1">
    <source>
        <dbReference type="EMBL" id="KKK97254.1"/>
    </source>
</evidence>
<sequence length="81" mass="9096">MKRINVGDWVFCPGKRGPAKVVEKESLYQSGTGKRMYYKVDIDAGGYLASYLREELQATCYDPDETPPGSYPITSWKGRIG</sequence>
<comment type="caution">
    <text evidence="1">The sequence shown here is derived from an EMBL/GenBank/DDBJ whole genome shotgun (WGS) entry which is preliminary data.</text>
</comment>
<protein>
    <submittedName>
        <fullName evidence="1">Uncharacterized protein</fullName>
    </submittedName>
</protein>
<accession>A0A0F9C472</accession>
<organism evidence="1">
    <name type="scientific">marine sediment metagenome</name>
    <dbReference type="NCBI Taxonomy" id="412755"/>
    <lineage>
        <taxon>unclassified sequences</taxon>
        <taxon>metagenomes</taxon>
        <taxon>ecological metagenomes</taxon>
    </lineage>
</organism>
<name>A0A0F9C472_9ZZZZ</name>
<dbReference type="AlphaFoldDB" id="A0A0F9C472"/>
<proteinExistence type="predicted"/>
<dbReference type="EMBL" id="LAZR01046130">
    <property type="protein sequence ID" value="KKK97254.1"/>
    <property type="molecule type" value="Genomic_DNA"/>
</dbReference>
<gene>
    <name evidence="1" type="ORF">LCGC14_2654550</name>
</gene>
<reference evidence="1" key="1">
    <citation type="journal article" date="2015" name="Nature">
        <title>Complex archaea that bridge the gap between prokaryotes and eukaryotes.</title>
        <authorList>
            <person name="Spang A."/>
            <person name="Saw J.H."/>
            <person name="Jorgensen S.L."/>
            <person name="Zaremba-Niedzwiedzka K."/>
            <person name="Martijn J."/>
            <person name="Lind A.E."/>
            <person name="van Eijk R."/>
            <person name="Schleper C."/>
            <person name="Guy L."/>
            <person name="Ettema T.J."/>
        </authorList>
    </citation>
    <scope>NUCLEOTIDE SEQUENCE</scope>
</reference>